<evidence type="ECO:0000256" key="1">
    <source>
        <dbReference type="SAM" id="Coils"/>
    </source>
</evidence>
<feature type="region of interest" description="Disordered" evidence="2">
    <location>
        <begin position="37"/>
        <end position="56"/>
    </location>
</feature>
<name>A0A6A6YC12_9PEZI</name>
<feature type="coiled-coil region" evidence="1">
    <location>
        <begin position="155"/>
        <end position="191"/>
    </location>
</feature>
<gene>
    <name evidence="3 5" type="ORF">BDZ99DRAFT_104304</name>
</gene>
<evidence type="ECO:0000313" key="4">
    <source>
        <dbReference type="Proteomes" id="UP000504636"/>
    </source>
</evidence>
<dbReference type="RefSeq" id="XP_033573082.1">
    <property type="nucleotide sequence ID" value="XM_033712344.1"/>
</dbReference>
<dbReference type="AlphaFoldDB" id="A0A6A6YC12"/>
<keyword evidence="4" id="KW-1185">Reference proteome</keyword>
<proteinExistence type="predicted"/>
<evidence type="ECO:0000256" key="2">
    <source>
        <dbReference type="SAM" id="MobiDB-lite"/>
    </source>
</evidence>
<reference evidence="5" key="2">
    <citation type="submission" date="2020-04" db="EMBL/GenBank/DDBJ databases">
        <authorList>
            <consortium name="NCBI Genome Project"/>
        </authorList>
    </citation>
    <scope>NUCLEOTIDE SEQUENCE</scope>
    <source>
        <strain evidence="5">CBS 304.34</strain>
    </source>
</reference>
<dbReference type="Proteomes" id="UP000504636">
    <property type="component" value="Unplaced"/>
</dbReference>
<reference evidence="3 5" key="1">
    <citation type="journal article" date="2020" name="Stud. Mycol.">
        <title>101 Dothideomycetes genomes: a test case for predicting lifestyles and emergence of pathogens.</title>
        <authorList>
            <person name="Haridas S."/>
            <person name="Albert R."/>
            <person name="Binder M."/>
            <person name="Bloem J."/>
            <person name="Labutti K."/>
            <person name="Salamov A."/>
            <person name="Andreopoulos B."/>
            <person name="Baker S."/>
            <person name="Barry K."/>
            <person name="Bills G."/>
            <person name="Bluhm B."/>
            <person name="Cannon C."/>
            <person name="Castanera R."/>
            <person name="Culley D."/>
            <person name="Daum C."/>
            <person name="Ezra D."/>
            <person name="Gonzalez J."/>
            <person name="Henrissat B."/>
            <person name="Kuo A."/>
            <person name="Liang C."/>
            <person name="Lipzen A."/>
            <person name="Lutzoni F."/>
            <person name="Magnuson J."/>
            <person name="Mondo S."/>
            <person name="Nolan M."/>
            <person name="Ohm R."/>
            <person name="Pangilinan J."/>
            <person name="Park H.-J."/>
            <person name="Ramirez L."/>
            <person name="Alfaro M."/>
            <person name="Sun H."/>
            <person name="Tritt A."/>
            <person name="Yoshinaga Y."/>
            <person name="Zwiers L.-H."/>
            <person name="Turgeon B."/>
            <person name="Goodwin S."/>
            <person name="Spatafora J."/>
            <person name="Crous P."/>
            <person name="Grigoriev I."/>
        </authorList>
    </citation>
    <scope>NUCLEOTIDE SEQUENCE</scope>
    <source>
        <strain evidence="3 5">CBS 304.34</strain>
    </source>
</reference>
<dbReference type="GeneID" id="54453237"/>
<protein>
    <submittedName>
        <fullName evidence="3 5">Uncharacterized protein</fullName>
    </submittedName>
</protein>
<dbReference type="EMBL" id="MU003708">
    <property type="protein sequence ID" value="KAF2806118.1"/>
    <property type="molecule type" value="Genomic_DNA"/>
</dbReference>
<keyword evidence="1" id="KW-0175">Coiled coil</keyword>
<reference evidence="5" key="3">
    <citation type="submission" date="2025-04" db="UniProtKB">
        <authorList>
            <consortium name="RefSeq"/>
        </authorList>
    </citation>
    <scope>IDENTIFICATION</scope>
    <source>
        <strain evidence="5">CBS 304.34</strain>
    </source>
</reference>
<organism evidence="3">
    <name type="scientific">Mytilinidion resinicola</name>
    <dbReference type="NCBI Taxonomy" id="574789"/>
    <lineage>
        <taxon>Eukaryota</taxon>
        <taxon>Fungi</taxon>
        <taxon>Dikarya</taxon>
        <taxon>Ascomycota</taxon>
        <taxon>Pezizomycotina</taxon>
        <taxon>Dothideomycetes</taxon>
        <taxon>Pleosporomycetidae</taxon>
        <taxon>Mytilinidiales</taxon>
        <taxon>Mytilinidiaceae</taxon>
        <taxon>Mytilinidion</taxon>
    </lineage>
</organism>
<evidence type="ECO:0000313" key="5">
    <source>
        <dbReference type="RefSeq" id="XP_033573082.1"/>
    </source>
</evidence>
<sequence>MQSPENQIQATLINCARSYEVEDVDFRFAPFQEYEPLPITGTPVEEGHGENTSDPSVHQTVMEIEGSGSLEQPSENMALINVSEKNREETGNAEESPLLSNNRKRGRAMSEPINSGAEAPRPTLRRRLDSHANPLRIPEFSAVRRTALKRDLSKRKDLEWAKKEVRTNLKRIQAEKVIREAEKEIREAKKGHP</sequence>
<evidence type="ECO:0000313" key="3">
    <source>
        <dbReference type="EMBL" id="KAF2806118.1"/>
    </source>
</evidence>
<feature type="region of interest" description="Disordered" evidence="2">
    <location>
        <begin position="80"/>
        <end position="132"/>
    </location>
</feature>
<accession>A0A6A6YC12</accession>